<proteinExistence type="predicted"/>
<reference evidence="2" key="2">
    <citation type="submission" date="2020-09" db="EMBL/GenBank/DDBJ databases">
        <authorList>
            <person name="Sun Q."/>
            <person name="Ohkuma M."/>
        </authorList>
    </citation>
    <scope>NUCLEOTIDE SEQUENCE</scope>
    <source>
        <strain evidence="2">JCM 3091</strain>
    </source>
</reference>
<accession>A0A8J3BHC8</accession>
<comment type="caution">
    <text evidence="2">The sequence shown here is derived from an EMBL/GenBank/DDBJ whole genome shotgun (WGS) entry which is preliminary data.</text>
</comment>
<protein>
    <recommendedName>
        <fullName evidence="1">Restriction endonuclease type IV Mrr domain-containing protein</fullName>
    </recommendedName>
</protein>
<reference evidence="2" key="1">
    <citation type="journal article" date="2014" name="Int. J. Syst. Evol. Microbiol.">
        <title>Complete genome sequence of Corynebacterium casei LMG S-19264T (=DSM 44701T), isolated from a smear-ripened cheese.</title>
        <authorList>
            <consortium name="US DOE Joint Genome Institute (JGI-PGF)"/>
            <person name="Walter F."/>
            <person name="Albersmeier A."/>
            <person name="Kalinowski J."/>
            <person name="Ruckert C."/>
        </authorList>
    </citation>
    <scope>NUCLEOTIDE SEQUENCE</scope>
    <source>
        <strain evidence="2">JCM 3091</strain>
    </source>
</reference>
<dbReference type="EMBL" id="BMQC01000001">
    <property type="protein sequence ID" value="GGK14969.1"/>
    <property type="molecule type" value="Genomic_DNA"/>
</dbReference>
<dbReference type="GO" id="GO:0003677">
    <property type="term" value="F:DNA binding"/>
    <property type="evidence" value="ECO:0007669"/>
    <property type="project" value="InterPro"/>
</dbReference>
<evidence type="ECO:0000259" key="1">
    <source>
        <dbReference type="Pfam" id="PF04471"/>
    </source>
</evidence>
<sequence>MAVWGIRNDSLSTELVDGGFVSIGWNRLGDLRDIGLTREKLKAALTEAYPDAKPRAVAGWAGILLRFAKEISVGDVVVAPYRPDSTINIGVVTGPYEIALDAPNHRHRRSVQWQKLGLSRTLFSQAALYEIGSLLTVFGIRKYASEFLAALRASDESDESTAAQAPAETTEVDEAAVVDEPRASRIERHTRDFLLERLKHDLSHREFEEFSADLLRAMGYEARVTAYAGDGGVDVVAHRDPLGIEPPLIKVQCKHTTATVGAPVVQQLIGTQAAEELSLLLTLGAYSREALSIERSRQGLRLVNGEELVDLVLHNYDRLPAGWRTRIPLRAVLAVDDAAGL</sequence>
<dbReference type="InterPro" id="IPR011856">
    <property type="entry name" value="tRNA_endonuc-like_dom_sf"/>
</dbReference>
<name>A0A8J3BHC8_9ACTN</name>
<feature type="domain" description="Restriction endonuclease type IV Mrr" evidence="1">
    <location>
        <begin position="201"/>
        <end position="311"/>
    </location>
</feature>
<dbReference type="InterPro" id="IPR052906">
    <property type="entry name" value="Type_IV_Methyl-Rstrct_Enzyme"/>
</dbReference>
<dbReference type="InterPro" id="IPR011335">
    <property type="entry name" value="Restrct_endonuc-II-like"/>
</dbReference>
<dbReference type="GO" id="GO:0015666">
    <property type="term" value="F:restriction endodeoxyribonuclease activity"/>
    <property type="evidence" value="ECO:0007669"/>
    <property type="project" value="TreeGrafter"/>
</dbReference>
<dbReference type="Gene3D" id="3.40.1350.10">
    <property type="match status" value="1"/>
</dbReference>
<dbReference type="Pfam" id="PF04471">
    <property type="entry name" value="Mrr_cat"/>
    <property type="match status" value="1"/>
</dbReference>
<organism evidence="2 3">
    <name type="scientific">Pilimelia terevasa</name>
    <dbReference type="NCBI Taxonomy" id="53372"/>
    <lineage>
        <taxon>Bacteria</taxon>
        <taxon>Bacillati</taxon>
        <taxon>Actinomycetota</taxon>
        <taxon>Actinomycetes</taxon>
        <taxon>Micromonosporales</taxon>
        <taxon>Micromonosporaceae</taxon>
        <taxon>Pilimelia</taxon>
    </lineage>
</organism>
<gene>
    <name evidence="2" type="ORF">GCM10010124_04470</name>
</gene>
<dbReference type="Proteomes" id="UP000662200">
    <property type="component" value="Unassembled WGS sequence"/>
</dbReference>
<evidence type="ECO:0000313" key="2">
    <source>
        <dbReference type="EMBL" id="GGK14969.1"/>
    </source>
</evidence>
<dbReference type="AlphaFoldDB" id="A0A8J3BHC8"/>
<dbReference type="RefSeq" id="WP_189112432.1">
    <property type="nucleotide sequence ID" value="NZ_BMQC01000001.1"/>
</dbReference>
<dbReference type="PANTHER" id="PTHR30015:SF7">
    <property type="entry name" value="TYPE IV METHYL-DIRECTED RESTRICTION ENZYME ECOKMRR"/>
    <property type="match status" value="1"/>
</dbReference>
<dbReference type="PANTHER" id="PTHR30015">
    <property type="entry name" value="MRR RESTRICTION SYSTEM PROTEIN"/>
    <property type="match status" value="1"/>
</dbReference>
<dbReference type="GO" id="GO:0009307">
    <property type="term" value="P:DNA restriction-modification system"/>
    <property type="evidence" value="ECO:0007669"/>
    <property type="project" value="InterPro"/>
</dbReference>
<dbReference type="InterPro" id="IPR007560">
    <property type="entry name" value="Restrct_endonuc_IV_Mrr"/>
</dbReference>
<keyword evidence="3" id="KW-1185">Reference proteome</keyword>
<evidence type="ECO:0000313" key="3">
    <source>
        <dbReference type="Proteomes" id="UP000662200"/>
    </source>
</evidence>
<dbReference type="SUPFAM" id="SSF52980">
    <property type="entry name" value="Restriction endonuclease-like"/>
    <property type="match status" value="1"/>
</dbReference>